<dbReference type="EC" id="1.11.1.7" evidence="3"/>
<proteinExistence type="predicted"/>
<evidence type="ECO:0000256" key="9">
    <source>
        <dbReference type="PIRSR" id="PIRSR600823-1"/>
    </source>
</evidence>
<feature type="binding site" evidence="10">
    <location>
        <position position="72"/>
    </location>
    <ligand>
        <name>Ca(2+)</name>
        <dbReference type="ChEBI" id="CHEBI:29108"/>
        <label>1</label>
    </ligand>
</feature>
<dbReference type="PRINTS" id="PR00461">
    <property type="entry name" value="PLPEROXIDASE"/>
</dbReference>
<evidence type="ECO:0000256" key="7">
    <source>
        <dbReference type="ARBA" id="ARBA00023002"/>
    </source>
</evidence>
<evidence type="ECO:0000256" key="5">
    <source>
        <dbReference type="ARBA" id="ARBA00022617"/>
    </source>
</evidence>
<dbReference type="PANTHER" id="PTHR31517">
    <property type="match status" value="1"/>
</dbReference>
<dbReference type="PANTHER" id="PTHR31517:SF81">
    <property type="entry name" value="PEROXIDASE"/>
    <property type="match status" value="1"/>
</dbReference>
<evidence type="ECO:0000256" key="8">
    <source>
        <dbReference type="ARBA" id="ARBA00023004"/>
    </source>
</evidence>
<dbReference type="GO" id="GO:0140825">
    <property type="term" value="F:lactoperoxidase activity"/>
    <property type="evidence" value="ECO:0007669"/>
    <property type="project" value="UniProtKB-EC"/>
</dbReference>
<sequence length="87" mass="9904">MCKMHMIKVALVVILVFFFCSNNNDQVEGQVSYGFYDKVCPQVENIVRDGVQSMSLTDPTTPSALLRLMFHDCQVQVFIWILLCKVG</sequence>
<feature type="chain" id="PRO_5042936661" description="peroxidase" evidence="12">
    <location>
        <begin position="30"/>
        <end position="87"/>
    </location>
</feature>
<dbReference type="InterPro" id="IPR000823">
    <property type="entry name" value="Peroxidase_pln"/>
</dbReference>
<evidence type="ECO:0000313" key="14">
    <source>
        <dbReference type="EMBL" id="KAK6803502.1"/>
    </source>
</evidence>
<keyword evidence="15" id="KW-1185">Reference proteome</keyword>
<comment type="cofactor">
    <cofactor evidence="2">
        <name>heme b</name>
        <dbReference type="ChEBI" id="CHEBI:60344"/>
    </cofactor>
</comment>
<accession>A0AAN8UDS9</accession>
<evidence type="ECO:0000256" key="2">
    <source>
        <dbReference type="ARBA" id="ARBA00001970"/>
    </source>
</evidence>
<keyword evidence="10" id="KW-0106">Calcium</keyword>
<evidence type="ECO:0000256" key="6">
    <source>
        <dbReference type="ARBA" id="ARBA00022723"/>
    </source>
</evidence>
<dbReference type="InterPro" id="IPR002016">
    <property type="entry name" value="Haem_peroxidase"/>
</dbReference>
<keyword evidence="4" id="KW-0575">Peroxidase</keyword>
<reference evidence="14 15" key="1">
    <citation type="submission" date="2024-02" db="EMBL/GenBank/DDBJ databases">
        <title>de novo genome assembly of Solanum bulbocastanum strain 11H21.</title>
        <authorList>
            <person name="Hosaka A.J."/>
        </authorList>
    </citation>
    <scope>NUCLEOTIDE SEQUENCE [LARGE SCALE GENOMIC DNA]</scope>
    <source>
        <tissue evidence="14">Young leaves</tissue>
    </source>
</reference>
<evidence type="ECO:0000256" key="11">
    <source>
        <dbReference type="PIRSR" id="PIRSR600823-4"/>
    </source>
</evidence>
<keyword evidence="8" id="KW-0408">Iron</keyword>
<evidence type="ECO:0000256" key="1">
    <source>
        <dbReference type="ARBA" id="ARBA00000189"/>
    </source>
</evidence>
<comment type="cofactor">
    <cofactor evidence="10">
        <name>Ca(2+)</name>
        <dbReference type="ChEBI" id="CHEBI:29108"/>
    </cofactor>
    <text evidence="10">Binds 2 calcium ions per subunit.</text>
</comment>
<evidence type="ECO:0000256" key="4">
    <source>
        <dbReference type="ARBA" id="ARBA00022559"/>
    </source>
</evidence>
<keyword evidence="5" id="KW-0349">Heme</keyword>
<dbReference type="GO" id="GO:0020037">
    <property type="term" value="F:heme binding"/>
    <property type="evidence" value="ECO:0007669"/>
    <property type="project" value="InterPro"/>
</dbReference>
<dbReference type="GO" id="GO:0006979">
    <property type="term" value="P:response to oxidative stress"/>
    <property type="evidence" value="ECO:0007669"/>
    <property type="project" value="InterPro"/>
</dbReference>
<evidence type="ECO:0000313" key="15">
    <source>
        <dbReference type="Proteomes" id="UP001371456"/>
    </source>
</evidence>
<keyword evidence="7" id="KW-0560">Oxidoreductase</keyword>
<dbReference type="Proteomes" id="UP001371456">
    <property type="component" value="Unassembled WGS sequence"/>
</dbReference>
<keyword evidence="12" id="KW-0732">Signal</keyword>
<feature type="signal peptide" evidence="12">
    <location>
        <begin position="1"/>
        <end position="29"/>
    </location>
</feature>
<dbReference type="SUPFAM" id="SSF48113">
    <property type="entry name" value="Heme-dependent peroxidases"/>
    <property type="match status" value="1"/>
</dbReference>
<comment type="catalytic activity">
    <reaction evidence="1">
        <text>2 a phenolic donor + H2O2 = 2 a phenolic radical donor + 2 H2O</text>
        <dbReference type="Rhea" id="RHEA:56136"/>
        <dbReference type="ChEBI" id="CHEBI:15377"/>
        <dbReference type="ChEBI" id="CHEBI:16240"/>
        <dbReference type="ChEBI" id="CHEBI:139520"/>
        <dbReference type="ChEBI" id="CHEBI:139521"/>
        <dbReference type="EC" id="1.11.1.7"/>
    </reaction>
</comment>
<dbReference type="GO" id="GO:0046872">
    <property type="term" value="F:metal ion binding"/>
    <property type="evidence" value="ECO:0007669"/>
    <property type="project" value="UniProtKB-KW"/>
</dbReference>
<dbReference type="Gene3D" id="1.10.520.10">
    <property type="match status" value="1"/>
</dbReference>
<feature type="binding site" evidence="10">
    <location>
        <position position="75"/>
    </location>
    <ligand>
        <name>Ca(2+)</name>
        <dbReference type="ChEBI" id="CHEBI:29108"/>
        <label>1</label>
    </ligand>
</feature>
<dbReference type="AlphaFoldDB" id="A0AAN8UDS9"/>
<comment type="caution">
    <text evidence="14">The sequence shown here is derived from an EMBL/GenBank/DDBJ whole genome shotgun (WGS) entry which is preliminary data.</text>
</comment>
<dbReference type="PROSITE" id="PS50873">
    <property type="entry name" value="PEROXIDASE_4"/>
    <property type="match status" value="1"/>
</dbReference>
<evidence type="ECO:0000256" key="3">
    <source>
        <dbReference type="ARBA" id="ARBA00012313"/>
    </source>
</evidence>
<keyword evidence="6 10" id="KW-0479">Metal-binding</keyword>
<feature type="domain" description="Plant heme peroxidase family profile" evidence="13">
    <location>
        <begin position="30"/>
        <end position="76"/>
    </location>
</feature>
<gene>
    <name evidence="14" type="ORF">RDI58_001286</name>
</gene>
<name>A0AAN8UDS9_SOLBU</name>
<feature type="active site" description="Proton acceptor" evidence="9">
    <location>
        <position position="71"/>
    </location>
</feature>
<organism evidence="14 15">
    <name type="scientific">Solanum bulbocastanum</name>
    <name type="common">Wild potato</name>
    <dbReference type="NCBI Taxonomy" id="147425"/>
    <lineage>
        <taxon>Eukaryota</taxon>
        <taxon>Viridiplantae</taxon>
        <taxon>Streptophyta</taxon>
        <taxon>Embryophyta</taxon>
        <taxon>Tracheophyta</taxon>
        <taxon>Spermatophyta</taxon>
        <taxon>Magnoliopsida</taxon>
        <taxon>eudicotyledons</taxon>
        <taxon>Gunneridae</taxon>
        <taxon>Pentapetalae</taxon>
        <taxon>asterids</taxon>
        <taxon>lamiids</taxon>
        <taxon>Solanales</taxon>
        <taxon>Solanaceae</taxon>
        <taxon>Solanoideae</taxon>
        <taxon>Solaneae</taxon>
        <taxon>Solanum</taxon>
    </lineage>
</organism>
<protein>
    <recommendedName>
        <fullName evidence="3">peroxidase</fullName>
        <ecNumber evidence="3">1.11.1.7</ecNumber>
    </recommendedName>
</protein>
<feature type="site" description="Transition state stabilizer" evidence="11">
    <location>
        <position position="67"/>
    </location>
</feature>
<dbReference type="InterPro" id="IPR010255">
    <property type="entry name" value="Haem_peroxidase_sf"/>
</dbReference>
<dbReference type="EMBL" id="JBANQN010000001">
    <property type="protein sequence ID" value="KAK6803502.1"/>
    <property type="molecule type" value="Genomic_DNA"/>
</dbReference>
<evidence type="ECO:0000256" key="10">
    <source>
        <dbReference type="PIRSR" id="PIRSR600823-3"/>
    </source>
</evidence>
<evidence type="ECO:0000256" key="12">
    <source>
        <dbReference type="SAM" id="SignalP"/>
    </source>
</evidence>
<evidence type="ECO:0000259" key="13">
    <source>
        <dbReference type="PROSITE" id="PS50873"/>
    </source>
</evidence>